<evidence type="ECO:0000256" key="8">
    <source>
        <dbReference type="ARBA" id="ARBA00023114"/>
    </source>
</evidence>
<dbReference type="PRINTS" id="PR00184">
    <property type="entry name" value="NEISSPPORIN"/>
</dbReference>
<evidence type="ECO:0000256" key="1">
    <source>
        <dbReference type="ARBA" id="ARBA00004571"/>
    </source>
</evidence>
<feature type="signal peptide" evidence="11">
    <location>
        <begin position="1"/>
        <end position="23"/>
    </location>
</feature>
<accession>A0A840RCR7</accession>
<sequence>MKKRMIGAMLASLGTIATLPAHADATLYGIAQGSIDYGNNGGSIGNHLYYQDIGTRIGFKGADKLDNGSQAIWNIYQYMTTWGSREAWIGLTDERYGTFRSGKAKSTYSQLMDDFDLFESNTTLVSTFKDGTYLSFPTNSVFYATPNLGGLVIKGDYQFKDGERQQYHGYAVSAKYSQEMFALYGIYQRFGNAGRDLGDPIEGSWYSPVAAGGKSMYSYMLGAQVYPVKNLILGGLYQHEQQDLASAPAFNAGATRMKRDSMLLMAQYSAGPWTPRAGYVRQFAGKFDQGPKLAAADQLEVGTDYNLTKHSLAYVEAAWIRNRDQNGFQSSAGTDGWSATKTGDSKVISFGLIELF</sequence>
<keyword evidence="14" id="KW-1185">Reference proteome</keyword>
<dbReference type="InterPro" id="IPR033900">
    <property type="entry name" value="Gram_neg_porin_domain"/>
</dbReference>
<evidence type="ECO:0000256" key="9">
    <source>
        <dbReference type="ARBA" id="ARBA00023136"/>
    </source>
</evidence>
<evidence type="ECO:0000313" key="14">
    <source>
        <dbReference type="Proteomes" id="UP000543030"/>
    </source>
</evidence>
<dbReference type="PRINTS" id="PR00182">
    <property type="entry name" value="ECOLNEIPORIN"/>
</dbReference>
<feature type="chain" id="PRO_5032603388" evidence="11">
    <location>
        <begin position="24"/>
        <end position="356"/>
    </location>
</feature>
<keyword evidence="10" id="KW-0998">Cell outer membrane</keyword>
<evidence type="ECO:0000256" key="11">
    <source>
        <dbReference type="SAM" id="SignalP"/>
    </source>
</evidence>
<dbReference type="GO" id="GO:0009279">
    <property type="term" value="C:cell outer membrane"/>
    <property type="evidence" value="ECO:0007669"/>
    <property type="project" value="UniProtKB-SubCell"/>
</dbReference>
<dbReference type="PANTHER" id="PTHR34501">
    <property type="entry name" value="PROTEIN YDDL-RELATED"/>
    <property type="match status" value="1"/>
</dbReference>
<dbReference type="Pfam" id="PF13609">
    <property type="entry name" value="Porin_4"/>
    <property type="match status" value="1"/>
</dbReference>
<dbReference type="InterPro" id="IPR002299">
    <property type="entry name" value="Porin_Neis"/>
</dbReference>
<dbReference type="GO" id="GO:0034220">
    <property type="term" value="P:monoatomic ion transmembrane transport"/>
    <property type="evidence" value="ECO:0007669"/>
    <property type="project" value="InterPro"/>
</dbReference>
<dbReference type="SUPFAM" id="SSF56935">
    <property type="entry name" value="Porins"/>
    <property type="match status" value="1"/>
</dbReference>
<dbReference type="AlphaFoldDB" id="A0A840RCR7"/>
<comment type="subunit">
    <text evidence="2">Homotrimer.</text>
</comment>
<dbReference type="InterPro" id="IPR050298">
    <property type="entry name" value="Gram-neg_bact_OMP"/>
</dbReference>
<keyword evidence="9" id="KW-0472">Membrane</keyword>
<evidence type="ECO:0000256" key="3">
    <source>
        <dbReference type="ARBA" id="ARBA00022448"/>
    </source>
</evidence>
<comment type="caution">
    <text evidence="13">The sequence shown here is derived from an EMBL/GenBank/DDBJ whole genome shotgun (WGS) entry which is preliminary data.</text>
</comment>
<feature type="domain" description="Porin" evidence="12">
    <location>
        <begin position="14"/>
        <end position="325"/>
    </location>
</feature>
<evidence type="ECO:0000256" key="7">
    <source>
        <dbReference type="ARBA" id="ARBA00023065"/>
    </source>
</evidence>
<evidence type="ECO:0000256" key="6">
    <source>
        <dbReference type="ARBA" id="ARBA00022729"/>
    </source>
</evidence>
<keyword evidence="5" id="KW-0812">Transmembrane</keyword>
<keyword evidence="7" id="KW-0406">Ion transport</keyword>
<dbReference type="CDD" id="cd00342">
    <property type="entry name" value="gram_neg_porins"/>
    <property type="match status" value="1"/>
</dbReference>
<dbReference type="Gene3D" id="2.40.160.10">
    <property type="entry name" value="Porin"/>
    <property type="match status" value="1"/>
</dbReference>
<name>A0A840RCR7_9NEIS</name>
<reference evidence="13 14" key="1">
    <citation type="submission" date="2020-08" db="EMBL/GenBank/DDBJ databases">
        <title>Genomic Encyclopedia of Type Strains, Phase IV (KMG-IV): sequencing the most valuable type-strain genomes for metagenomic binning, comparative biology and taxonomic classification.</title>
        <authorList>
            <person name="Goeker M."/>
        </authorList>
    </citation>
    <scope>NUCLEOTIDE SEQUENCE [LARGE SCALE GENOMIC DNA]</scope>
    <source>
        <strain evidence="13 14">DSM 18233</strain>
    </source>
</reference>
<dbReference type="EMBL" id="JACHHN010000001">
    <property type="protein sequence ID" value="MBB5190081.1"/>
    <property type="molecule type" value="Genomic_DNA"/>
</dbReference>
<evidence type="ECO:0000256" key="2">
    <source>
        <dbReference type="ARBA" id="ARBA00011233"/>
    </source>
</evidence>
<keyword evidence="8" id="KW-0626">Porin</keyword>
<dbReference type="GO" id="GO:0015288">
    <property type="term" value="F:porin activity"/>
    <property type="evidence" value="ECO:0007669"/>
    <property type="project" value="UniProtKB-KW"/>
</dbReference>
<gene>
    <name evidence="13" type="ORF">HNQ50_000791</name>
</gene>
<dbReference type="RefSeq" id="WP_184097738.1">
    <property type="nucleotide sequence ID" value="NZ_JACHHN010000001.1"/>
</dbReference>
<protein>
    <submittedName>
        <fullName evidence="13">Putative porin</fullName>
    </submittedName>
</protein>
<evidence type="ECO:0000256" key="4">
    <source>
        <dbReference type="ARBA" id="ARBA00022452"/>
    </source>
</evidence>
<dbReference type="InterPro" id="IPR023614">
    <property type="entry name" value="Porin_dom_sf"/>
</dbReference>
<dbReference type="InterPro" id="IPR001702">
    <property type="entry name" value="Porin_Gram-ve"/>
</dbReference>
<dbReference type="PANTHER" id="PTHR34501:SF9">
    <property type="entry name" value="MAJOR OUTER MEMBRANE PROTEIN P.IA"/>
    <property type="match status" value="1"/>
</dbReference>
<evidence type="ECO:0000313" key="13">
    <source>
        <dbReference type="EMBL" id="MBB5190081.1"/>
    </source>
</evidence>
<dbReference type="GO" id="GO:0046930">
    <property type="term" value="C:pore complex"/>
    <property type="evidence" value="ECO:0007669"/>
    <property type="project" value="UniProtKB-KW"/>
</dbReference>
<keyword evidence="6 11" id="KW-0732">Signal</keyword>
<evidence type="ECO:0000259" key="12">
    <source>
        <dbReference type="Pfam" id="PF13609"/>
    </source>
</evidence>
<keyword evidence="4" id="KW-1134">Transmembrane beta strand</keyword>
<proteinExistence type="predicted"/>
<dbReference type="Proteomes" id="UP000543030">
    <property type="component" value="Unassembled WGS sequence"/>
</dbReference>
<evidence type="ECO:0000256" key="10">
    <source>
        <dbReference type="ARBA" id="ARBA00023237"/>
    </source>
</evidence>
<evidence type="ECO:0000256" key="5">
    <source>
        <dbReference type="ARBA" id="ARBA00022692"/>
    </source>
</evidence>
<organism evidence="13 14">
    <name type="scientific">Silvimonas terrae</name>
    <dbReference type="NCBI Taxonomy" id="300266"/>
    <lineage>
        <taxon>Bacteria</taxon>
        <taxon>Pseudomonadati</taxon>
        <taxon>Pseudomonadota</taxon>
        <taxon>Betaproteobacteria</taxon>
        <taxon>Neisseriales</taxon>
        <taxon>Chitinibacteraceae</taxon>
        <taxon>Silvimonas</taxon>
    </lineage>
</organism>
<comment type="subcellular location">
    <subcellularLocation>
        <location evidence="1">Cell outer membrane</location>
        <topology evidence="1">Multi-pass membrane protein</topology>
    </subcellularLocation>
</comment>
<keyword evidence="3" id="KW-0813">Transport</keyword>